<accession>A0A7W6DQV6</accession>
<proteinExistence type="predicted"/>
<evidence type="ECO:0000313" key="3">
    <source>
        <dbReference type="Proteomes" id="UP000541426"/>
    </source>
</evidence>
<dbReference type="EMBL" id="JACIEJ010000010">
    <property type="protein sequence ID" value="MBB3987473.1"/>
    <property type="molecule type" value="Genomic_DNA"/>
</dbReference>
<comment type="caution">
    <text evidence="2">The sequence shown here is derived from an EMBL/GenBank/DDBJ whole genome shotgun (WGS) entry which is preliminary data.</text>
</comment>
<feature type="chain" id="PRO_5031372343" evidence="1">
    <location>
        <begin position="22"/>
        <end position="307"/>
    </location>
</feature>
<feature type="signal peptide" evidence="1">
    <location>
        <begin position="1"/>
        <end position="21"/>
    </location>
</feature>
<dbReference type="AlphaFoldDB" id="A0A7W6DQV6"/>
<protein>
    <submittedName>
        <fullName evidence="2">Uncharacterized protein</fullName>
    </submittedName>
</protein>
<keyword evidence="1" id="KW-0732">Signal</keyword>
<sequence length="307" mass="33693">MHAIFVALFSCLVLLAAPAKAGDRAIYLDLARSGWGYQLRSTMLRRDMSIPVRINGRDLSGAALCVIGERPTARTQAVLNSFSALTRRVFGRPVPMRYAGEEATGCGTRRIVVLRLYSGYPPNGALSRDIGWMNAAYGLGLPKGRSYAAGSPGQAQTFFGRRGSATHLLVQQADATLNDPLSEVFFRSILIEELFQSFTFGMDILMLQRPPVFQSKLQEVPLNIHRLPWGSEAFKAALVSTNPTGLCAFDVFMMHAVAEAPVEQTTEPAFLAFIDEAFDRLDLMAQDTLADPNLSLLLDPDCQAYRP</sequence>
<dbReference type="RefSeq" id="WP_183968623.1">
    <property type="nucleotide sequence ID" value="NZ_BAABBZ010000011.1"/>
</dbReference>
<evidence type="ECO:0000256" key="1">
    <source>
        <dbReference type="SAM" id="SignalP"/>
    </source>
</evidence>
<gene>
    <name evidence="2" type="ORF">GGQ68_003820</name>
</gene>
<name>A0A7W6DQV6_9RHOB</name>
<dbReference type="Proteomes" id="UP000541426">
    <property type="component" value="Unassembled WGS sequence"/>
</dbReference>
<keyword evidence="3" id="KW-1185">Reference proteome</keyword>
<organism evidence="2 3">
    <name type="scientific">Sagittula marina</name>
    <dbReference type="NCBI Taxonomy" id="943940"/>
    <lineage>
        <taxon>Bacteria</taxon>
        <taxon>Pseudomonadati</taxon>
        <taxon>Pseudomonadota</taxon>
        <taxon>Alphaproteobacteria</taxon>
        <taxon>Rhodobacterales</taxon>
        <taxon>Roseobacteraceae</taxon>
        <taxon>Sagittula</taxon>
    </lineage>
</organism>
<evidence type="ECO:0000313" key="2">
    <source>
        <dbReference type="EMBL" id="MBB3987473.1"/>
    </source>
</evidence>
<reference evidence="2 3" key="1">
    <citation type="submission" date="2020-08" db="EMBL/GenBank/DDBJ databases">
        <title>Genomic Encyclopedia of Type Strains, Phase IV (KMG-IV): sequencing the most valuable type-strain genomes for metagenomic binning, comparative biology and taxonomic classification.</title>
        <authorList>
            <person name="Goeker M."/>
        </authorList>
    </citation>
    <scope>NUCLEOTIDE SEQUENCE [LARGE SCALE GENOMIC DNA]</scope>
    <source>
        <strain evidence="2 3">DSM 102235</strain>
    </source>
</reference>